<dbReference type="GO" id="GO:0045893">
    <property type="term" value="P:positive regulation of DNA-templated transcription"/>
    <property type="evidence" value="ECO:0007669"/>
    <property type="project" value="TreeGrafter"/>
</dbReference>
<feature type="compositionally biased region" description="Pro residues" evidence="1">
    <location>
        <begin position="20"/>
        <end position="31"/>
    </location>
</feature>
<feature type="region of interest" description="Disordered" evidence="1">
    <location>
        <begin position="487"/>
        <end position="506"/>
    </location>
</feature>
<feature type="compositionally biased region" description="Basic and acidic residues" evidence="1">
    <location>
        <begin position="60"/>
        <end position="78"/>
    </location>
</feature>
<proteinExistence type="predicted"/>
<dbReference type="InterPro" id="IPR055309">
    <property type="entry name" value="Znf318-like"/>
</dbReference>
<accession>A0A9D3PPH1</accession>
<evidence type="ECO:0000313" key="4">
    <source>
        <dbReference type="Proteomes" id="UP001046870"/>
    </source>
</evidence>
<sequence>MFSGGRPQLRGHDQQFAPCEPTPYDPPPNPSTAPFGPDLGPAPCHLPPGPYPYGTGYVEEQERDRHGFTPHYKEEYRRSPSGRRYPPGSGENHGLGSGPPREHTSKPLDPSLLHGGFSIDHSLVLSIGNGQTCSSSRVECSQFPDPRRVHSLGQEHLKNERASEEFLSCLAAKEKYPVPERAADKGDPHYRPPHPGKGPGRKELEEMLSRTSTMKKPLVSENKPPGSSQTRDPLHEASAEHQSSVLSREKVQLMRENLEKGQYAEPEVGGVSEFLLPHERVSQDSSGFSRILGLMGERRSIFMDIEDEEEFLYGDAGESQGLVRTVAKSGGSTGIGDHLALGRPHLQAQPDIRYCQPSQPTAMTSERDSKAGASRQLSLPNSRPPGVGPQEEKETPNIVDFEKIKKALQTIGLEKNLEEICNMASRTRECLVTERLEDGVALPRGRTCSASQKRSDSPSPQRDSRASKMDTLVNLDPQIAHMGISHPQRNFDENGNKKRKVTEEGGGLKTDRQILMKRKEYLMKELEILLKQQGSDFLVPVIGFYCQVCEEFLGDIASADNHAMCHSKGKHKKHADGLCKLNRNIDVEVRPMELKQAAFKERHQDVLLHGFTVVKEKA</sequence>
<evidence type="ECO:0000256" key="1">
    <source>
        <dbReference type="SAM" id="MobiDB-lite"/>
    </source>
</evidence>
<dbReference type="OrthoDB" id="9909793at2759"/>
<feature type="region of interest" description="Disordered" evidence="1">
    <location>
        <begin position="180"/>
        <end position="248"/>
    </location>
</feature>
<feature type="region of interest" description="Disordered" evidence="1">
    <location>
        <begin position="1"/>
        <end position="113"/>
    </location>
</feature>
<feature type="compositionally biased region" description="Basic and acidic residues" evidence="1">
    <location>
        <begin position="180"/>
        <end position="190"/>
    </location>
</feature>
<protein>
    <recommendedName>
        <fullName evidence="2">C2H2-type domain-containing protein</fullName>
    </recommendedName>
</protein>
<dbReference type="InterPro" id="IPR013087">
    <property type="entry name" value="Znf_C2H2_type"/>
</dbReference>
<comment type="caution">
    <text evidence="3">The sequence shown here is derived from an EMBL/GenBank/DDBJ whole genome shotgun (WGS) entry which is preliminary data.</text>
</comment>
<organism evidence="3 4">
    <name type="scientific">Megalops atlanticus</name>
    <name type="common">Tarpon</name>
    <name type="synonym">Clupea gigantea</name>
    <dbReference type="NCBI Taxonomy" id="7932"/>
    <lineage>
        <taxon>Eukaryota</taxon>
        <taxon>Metazoa</taxon>
        <taxon>Chordata</taxon>
        <taxon>Craniata</taxon>
        <taxon>Vertebrata</taxon>
        <taxon>Euteleostomi</taxon>
        <taxon>Actinopterygii</taxon>
        <taxon>Neopterygii</taxon>
        <taxon>Teleostei</taxon>
        <taxon>Elopiformes</taxon>
        <taxon>Megalopidae</taxon>
        <taxon>Megalops</taxon>
    </lineage>
</organism>
<dbReference type="AlphaFoldDB" id="A0A9D3PPH1"/>
<feature type="region of interest" description="Disordered" evidence="1">
    <location>
        <begin position="443"/>
        <end position="468"/>
    </location>
</feature>
<dbReference type="PROSITE" id="PS00028">
    <property type="entry name" value="ZINC_FINGER_C2H2_1"/>
    <property type="match status" value="1"/>
</dbReference>
<feature type="domain" description="C2H2-type" evidence="2">
    <location>
        <begin position="546"/>
        <end position="566"/>
    </location>
</feature>
<reference evidence="3" key="1">
    <citation type="submission" date="2021-01" db="EMBL/GenBank/DDBJ databases">
        <authorList>
            <person name="Zahm M."/>
            <person name="Roques C."/>
            <person name="Cabau C."/>
            <person name="Klopp C."/>
            <person name="Donnadieu C."/>
            <person name="Jouanno E."/>
            <person name="Lampietro C."/>
            <person name="Louis A."/>
            <person name="Herpin A."/>
            <person name="Echchiki A."/>
            <person name="Berthelot C."/>
            <person name="Parey E."/>
            <person name="Roest-Crollius H."/>
            <person name="Braasch I."/>
            <person name="Postlethwait J."/>
            <person name="Bobe J."/>
            <person name="Montfort J."/>
            <person name="Bouchez O."/>
            <person name="Begum T."/>
            <person name="Mejri S."/>
            <person name="Adams A."/>
            <person name="Chen W.-J."/>
            <person name="Guiguen Y."/>
        </authorList>
    </citation>
    <scope>NUCLEOTIDE SEQUENCE</scope>
    <source>
        <strain evidence="3">YG-15Mar2019-1</strain>
        <tissue evidence="3">Brain</tissue>
    </source>
</reference>
<dbReference type="PANTHER" id="PTHR15577:SF2">
    <property type="entry name" value="ZINC FINGER PROTEIN 318"/>
    <property type="match status" value="1"/>
</dbReference>
<dbReference type="GO" id="GO:0045892">
    <property type="term" value="P:negative regulation of DNA-templated transcription"/>
    <property type="evidence" value="ECO:0007669"/>
    <property type="project" value="TreeGrafter"/>
</dbReference>
<dbReference type="EMBL" id="JAFDVH010000016">
    <property type="protein sequence ID" value="KAG7462563.1"/>
    <property type="molecule type" value="Genomic_DNA"/>
</dbReference>
<feature type="region of interest" description="Disordered" evidence="1">
    <location>
        <begin position="356"/>
        <end position="397"/>
    </location>
</feature>
<dbReference type="Proteomes" id="UP001046870">
    <property type="component" value="Chromosome 16"/>
</dbReference>
<gene>
    <name evidence="3" type="ORF">MATL_G00186160</name>
</gene>
<dbReference type="GO" id="GO:0005654">
    <property type="term" value="C:nucleoplasm"/>
    <property type="evidence" value="ECO:0007669"/>
    <property type="project" value="TreeGrafter"/>
</dbReference>
<keyword evidence="4" id="KW-1185">Reference proteome</keyword>
<evidence type="ECO:0000259" key="2">
    <source>
        <dbReference type="PROSITE" id="PS00028"/>
    </source>
</evidence>
<evidence type="ECO:0000313" key="3">
    <source>
        <dbReference type="EMBL" id="KAG7462563.1"/>
    </source>
</evidence>
<dbReference type="PANTHER" id="PTHR15577">
    <property type="entry name" value="ZINC FINGER CONTAINING PROTEIN"/>
    <property type="match status" value="1"/>
</dbReference>
<name>A0A9D3PPH1_MEGAT</name>